<keyword evidence="4" id="KW-0547">Nucleotide-binding</keyword>
<proteinExistence type="predicted"/>
<dbReference type="EMBL" id="JAUSWG010000008">
    <property type="protein sequence ID" value="MDQ0556926.1"/>
    <property type="molecule type" value="Genomic_DNA"/>
</dbReference>
<sequence length="455" mass="52735">MKLNEIDEFLLDREKRVKFQENLLKDNNKYTLVTVRVNYPGLEKSNFITDEIQGIISNEISEVCEDLIIFKKEYKSLEGCITHFLIDLNLLKTKELMINIEENHILGRCVDIDVYEMNENKIVTISRKDLNKKNRKCFLCELDANICSRNQSHSINEIKLYFENKYKEYIAYLRERDNIASKLSKIALKSIIAEVSTYPSFGLVSPVSSGAHNDMDYYTFLESGFAIESYLKQMAKYGYSYNNTDDIFRKIRKVGIKAEEEMFKATKGVNTHKGMIFLMGIVIASISKNIYIRQPFENTQKIMKDMVEDILDDFKDLDTKEKLSHGEKLYIKYGFTGVRGQVKGGLDFIFNNILIEYKKLNLKGNDLYSHTLLMLMSIVQDSTIVYRHNIDTLKKVQKDCENILKLGGMNTDKGKKLAFELEKEYIEKYISPGGSADLLAIVIFLGEVYDIFYKI</sequence>
<protein>
    <submittedName>
        <fullName evidence="7">Holo-ACP synthase/triphosphoribosyl-dephospho-CoA synthase</fullName>
        <ecNumber evidence="7">2.4.2.52</ecNumber>
        <ecNumber evidence="7">2.7.7.61</ecNumber>
    </submittedName>
</protein>
<evidence type="ECO:0000256" key="1">
    <source>
        <dbReference type="ARBA" id="ARBA00001210"/>
    </source>
</evidence>
<organism evidence="7 8">
    <name type="scientific">Paraclostridium ghonii</name>
    <dbReference type="NCBI Taxonomy" id="29358"/>
    <lineage>
        <taxon>Bacteria</taxon>
        <taxon>Bacillati</taxon>
        <taxon>Bacillota</taxon>
        <taxon>Clostridia</taxon>
        <taxon>Peptostreptococcales</taxon>
        <taxon>Peptostreptococcaceae</taxon>
        <taxon>Paraclostridium</taxon>
    </lineage>
</organism>
<keyword evidence="8" id="KW-1185">Reference proteome</keyword>
<dbReference type="EC" id="2.4.2.52" evidence="7"/>
<evidence type="ECO:0000256" key="6">
    <source>
        <dbReference type="ARBA" id="ARBA00048574"/>
    </source>
</evidence>
<dbReference type="PANTHER" id="PTHR30201:SF2">
    <property type="entry name" value="2-(5''-TRIPHOSPHORIBOSYL)-3'-DEPHOSPHOCOENZYME-A SYNTHASE"/>
    <property type="match status" value="1"/>
</dbReference>
<evidence type="ECO:0000256" key="2">
    <source>
        <dbReference type="ARBA" id="ARBA00022679"/>
    </source>
</evidence>
<dbReference type="InterPro" id="IPR017551">
    <property type="entry name" value="TriPribosyl-deP-CoA_syn_CitG"/>
</dbReference>
<evidence type="ECO:0000256" key="4">
    <source>
        <dbReference type="ARBA" id="ARBA00022741"/>
    </source>
</evidence>
<keyword evidence="3 7" id="KW-0548">Nucleotidyltransferase</keyword>
<dbReference type="Pfam" id="PF01874">
    <property type="entry name" value="CitG"/>
    <property type="match status" value="1"/>
</dbReference>
<reference evidence="7 8" key="1">
    <citation type="submission" date="2023-07" db="EMBL/GenBank/DDBJ databases">
        <title>Genomic Encyclopedia of Type Strains, Phase IV (KMG-IV): sequencing the most valuable type-strain genomes for metagenomic binning, comparative biology and taxonomic classification.</title>
        <authorList>
            <person name="Goeker M."/>
        </authorList>
    </citation>
    <scope>NUCLEOTIDE SEQUENCE [LARGE SCALE GENOMIC DNA]</scope>
    <source>
        <strain evidence="7 8">DSM 15049</strain>
    </source>
</reference>
<gene>
    <name evidence="7" type="ORF">QOZ92_002044</name>
</gene>
<evidence type="ECO:0000256" key="3">
    <source>
        <dbReference type="ARBA" id="ARBA00022695"/>
    </source>
</evidence>
<dbReference type="Gene3D" id="1.10.4200.10">
    <property type="entry name" value="Triphosphoribosyl-dephospho-CoA protein"/>
    <property type="match status" value="1"/>
</dbReference>
<dbReference type="NCBIfam" id="TIGR03124">
    <property type="entry name" value="citrate_citX"/>
    <property type="match status" value="1"/>
</dbReference>
<dbReference type="Pfam" id="PF03802">
    <property type="entry name" value="CitX"/>
    <property type="match status" value="1"/>
</dbReference>
<dbReference type="PANTHER" id="PTHR30201">
    <property type="entry name" value="TRIPHOSPHORIBOSYL-DEPHOSPHO-COA SYNTHASE"/>
    <property type="match status" value="1"/>
</dbReference>
<comment type="catalytic activity">
    <reaction evidence="6">
        <text>apo-[citrate lyase ACP] + 2'-(5''-triphospho-alpha-D-ribosyl)-3'-dephospho-CoA = holo-[citrate lyase ACP] + diphosphate</text>
        <dbReference type="Rhea" id="RHEA:16333"/>
        <dbReference type="Rhea" id="RHEA-COMP:10157"/>
        <dbReference type="Rhea" id="RHEA-COMP:10158"/>
        <dbReference type="ChEBI" id="CHEBI:29999"/>
        <dbReference type="ChEBI" id="CHEBI:33019"/>
        <dbReference type="ChEBI" id="CHEBI:61378"/>
        <dbReference type="ChEBI" id="CHEBI:82683"/>
        <dbReference type="EC" id="2.7.7.61"/>
    </reaction>
</comment>
<dbReference type="GO" id="GO:0050519">
    <property type="term" value="F:holo-citrate lyase synthase activity"/>
    <property type="evidence" value="ECO:0007669"/>
    <property type="project" value="UniProtKB-EC"/>
</dbReference>
<comment type="catalytic activity">
    <reaction evidence="1">
        <text>3'-dephospho-CoA + ATP = 2'-(5''-triphospho-alpha-D-ribosyl)-3'-dephospho-CoA + adenine</text>
        <dbReference type="Rhea" id="RHEA:15117"/>
        <dbReference type="ChEBI" id="CHEBI:16708"/>
        <dbReference type="ChEBI" id="CHEBI:30616"/>
        <dbReference type="ChEBI" id="CHEBI:57328"/>
        <dbReference type="ChEBI" id="CHEBI:61378"/>
        <dbReference type="EC" id="2.4.2.52"/>
    </reaction>
</comment>
<evidence type="ECO:0000313" key="7">
    <source>
        <dbReference type="EMBL" id="MDQ0556926.1"/>
    </source>
</evidence>
<dbReference type="EC" id="2.7.7.61" evidence="7"/>
<dbReference type="Proteomes" id="UP001232584">
    <property type="component" value="Unassembled WGS sequence"/>
</dbReference>
<evidence type="ECO:0000313" key="8">
    <source>
        <dbReference type="Proteomes" id="UP001232584"/>
    </source>
</evidence>
<dbReference type="InterPro" id="IPR002736">
    <property type="entry name" value="CitG"/>
</dbReference>
<dbReference type="GO" id="GO:0016757">
    <property type="term" value="F:glycosyltransferase activity"/>
    <property type="evidence" value="ECO:0007669"/>
    <property type="project" value="UniProtKB-KW"/>
</dbReference>
<dbReference type="InterPro" id="IPR005551">
    <property type="entry name" value="CitX"/>
</dbReference>
<evidence type="ECO:0000256" key="5">
    <source>
        <dbReference type="ARBA" id="ARBA00022840"/>
    </source>
</evidence>
<name>A0ABU0N2H2_9FIRM</name>
<keyword evidence="7" id="KW-0328">Glycosyltransferase</keyword>
<dbReference type="RefSeq" id="WP_307507249.1">
    <property type="nucleotide sequence ID" value="NZ_BAAACE010000019.1"/>
</dbReference>
<dbReference type="GO" id="GO:0046917">
    <property type="term" value="F:triphosphoribosyl-dephospho-CoA synthase activity"/>
    <property type="evidence" value="ECO:0007669"/>
    <property type="project" value="UniProtKB-EC"/>
</dbReference>
<comment type="caution">
    <text evidence="7">The sequence shown here is derived from an EMBL/GenBank/DDBJ whole genome shotgun (WGS) entry which is preliminary data.</text>
</comment>
<keyword evidence="5" id="KW-0067">ATP-binding</keyword>
<dbReference type="NCBIfam" id="TIGR03125">
    <property type="entry name" value="citrate_citG"/>
    <property type="match status" value="1"/>
</dbReference>
<accession>A0ABU0N2H2</accession>
<keyword evidence="2 7" id="KW-0808">Transferase</keyword>